<accession>A0A417YQ24</accession>
<evidence type="ECO:0000313" key="1">
    <source>
        <dbReference type="EMBL" id="RHW35950.1"/>
    </source>
</evidence>
<dbReference type="OrthoDB" id="2822330at2"/>
<dbReference type="AlphaFoldDB" id="A0A417YQ24"/>
<dbReference type="Proteomes" id="UP000284416">
    <property type="component" value="Unassembled WGS sequence"/>
</dbReference>
<organism evidence="1 2">
    <name type="scientific">Neobacillus notoginsengisoli</name>
    <dbReference type="NCBI Taxonomy" id="1578198"/>
    <lineage>
        <taxon>Bacteria</taxon>
        <taxon>Bacillati</taxon>
        <taxon>Bacillota</taxon>
        <taxon>Bacilli</taxon>
        <taxon>Bacillales</taxon>
        <taxon>Bacillaceae</taxon>
        <taxon>Neobacillus</taxon>
    </lineage>
</organism>
<evidence type="ECO:0000313" key="2">
    <source>
        <dbReference type="Proteomes" id="UP000284416"/>
    </source>
</evidence>
<keyword evidence="2" id="KW-1185">Reference proteome</keyword>
<name>A0A417YQ24_9BACI</name>
<dbReference type="RefSeq" id="WP_118922936.1">
    <property type="nucleotide sequence ID" value="NZ_QWEG01000012.1"/>
</dbReference>
<sequence>MAKGKKTKLSVAAKLMETFIEEGKYPEMKQTEGKIKKLTTNVKEILKDSDSKRHEFKEAGLVGRFTAKKVYKTDYIALNEYLYDVGLLLQVAEIDNKAIDSNELYLEMIQDFKLTDSFYIKPNFNKLGNALNKIPQNFAMADQWDLSVAIKELAILKSKEKHLNSDYEILKRKFMKLPEIQHLMKQAKREPIHHKYGSLSVIANQPKYDIPAICDYIGEWMLIEYGKPNSRLLEQFILNGTISKKDIEQFRTVVDIRLEFAVMTLEDEKLVFEMLDKKNRMAAANRMGA</sequence>
<protein>
    <submittedName>
        <fullName evidence="1">Uncharacterized protein</fullName>
    </submittedName>
</protein>
<dbReference type="EMBL" id="QWEG01000012">
    <property type="protein sequence ID" value="RHW35950.1"/>
    <property type="molecule type" value="Genomic_DNA"/>
</dbReference>
<reference evidence="1 2" key="1">
    <citation type="journal article" date="2017" name="Int. J. Syst. Evol. Microbiol.">
        <title>Bacillus notoginsengisoli sp. nov., a novel bacterium isolated from the rhizosphere of Panax notoginseng.</title>
        <authorList>
            <person name="Zhang M.Y."/>
            <person name="Cheng J."/>
            <person name="Cai Y."/>
            <person name="Zhang T.Y."/>
            <person name="Wu Y.Y."/>
            <person name="Manikprabhu D."/>
            <person name="Li W.J."/>
            <person name="Zhang Y.X."/>
        </authorList>
    </citation>
    <scope>NUCLEOTIDE SEQUENCE [LARGE SCALE GENOMIC DNA]</scope>
    <source>
        <strain evidence="1 2">JCM 30743</strain>
    </source>
</reference>
<proteinExistence type="predicted"/>
<comment type="caution">
    <text evidence="1">The sequence shown here is derived from an EMBL/GenBank/DDBJ whole genome shotgun (WGS) entry which is preliminary data.</text>
</comment>
<gene>
    <name evidence="1" type="ORF">D1B31_17820</name>
</gene>